<comment type="caution">
    <text evidence="2">The sequence shown here is derived from an EMBL/GenBank/DDBJ whole genome shotgun (WGS) entry which is preliminary data.</text>
</comment>
<dbReference type="Proteomes" id="UP000294662">
    <property type="component" value="Unassembled WGS sequence"/>
</dbReference>
<dbReference type="Pfam" id="PF02602">
    <property type="entry name" value="HEM4"/>
    <property type="match status" value="1"/>
</dbReference>
<evidence type="ECO:0000313" key="2">
    <source>
        <dbReference type="EMBL" id="TDE37156.1"/>
    </source>
</evidence>
<dbReference type="OrthoDB" id="7204250at2"/>
<proteinExistence type="predicted"/>
<dbReference type="AlphaFoldDB" id="A0A4V2Z7N3"/>
<keyword evidence="3" id="KW-1185">Reference proteome</keyword>
<reference evidence="2 3" key="1">
    <citation type="submission" date="2019-03" db="EMBL/GenBank/DDBJ databases">
        <authorList>
            <person name="Zhang S."/>
        </authorList>
    </citation>
    <scope>NUCLEOTIDE SEQUENCE [LARGE SCALE GENOMIC DNA]</scope>
    <source>
        <strain evidence="2 3">S4J41</strain>
    </source>
</reference>
<dbReference type="SUPFAM" id="SSF69618">
    <property type="entry name" value="HemD-like"/>
    <property type="match status" value="1"/>
</dbReference>
<evidence type="ECO:0000313" key="3">
    <source>
        <dbReference type="Proteomes" id="UP000294662"/>
    </source>
</evidence>
<dbReference type="InterPro" id="IPR036108">
    <property type="entry name" value="4pyrrol_syn_uPrphyn_synt_sf"/>
</dbReference>
<feature type="domain" description="Tetrapyrrole biosynthesis uroporphyrinogen III synthase" evidence="1">
    <location>
        <begin position="29"/>
        <end position="227"/>
    </location>
</feature>
<evidence type="ECO:0000259" key="1">
    <source>
        <dbReference type="Pfam" id="PF02602"/>
    </source>
</evidence>
<dbReference type="CDD" id="cd06578">
    <property type="entry name" value="HemD"/>
    <property type="match status" value="1"/>
</dbReference>
<dbReference type="EMBL" id="SMFP01000008">
    <property type="protein sequence ID" value="TDE37156.1"/>
    <property type="molecule type" value="Genomic_DNA"/>
</dbReference>
<organism evidence="2 3">
    <name type="scientific">Antarcticimicrobium sediminis</name>
    <dbReference type="NCBI Taxonomy" id="2546227"/>
    <lineage>
        <taxon>Bacteria</taxon>
        <taxon>Pseudomonadati</taxon>
        <taxon>Pseudomonadota</taxon>
        <taxon>Alphaproteobacteria</taxon>
        <taxon>Rhodobacterales</taxon>
        <taxon>Paracoccaceae</taxon>
        <taxon>Antarcticimicrobium</taxon>
    </lineage>
</organism>
<sequence>MLTLLMTRPRAAAERFVARLAPDLRDRLRVIYAPLLDIVVLPDPVSLDGVRGVIFTSANGVAAGVVAGVHPALPARTLPAYCVGDATAEAARRAGWTVNDCFETADALVAALGDRCPQGPLLHLRGVHARGDIAERLTAAGIKTRAQALYDQRLVALSDAAHRALRGDDPVIVPLFSPRTARQFADAARGPAPLYLAAISEAAAEPLVNMTHSALIVADRPDGAAMAAAVERLSDQASRVEGPRTAQ</sequence>
<accession>A0A4V2Z7N3</accession>
<name>A0A4V2Z7N3_9RHOB</name>
<gene>
    <name evidence="2" type="ORF">E1B25_12800</name>
</gene>
<dbReference type="InterPro" id="IPR003754">
    <property type="entry name" value="4pyrrol_synth_uPrphyn_synth"/>
</dbReference>
<dbReference type="GO" id="GO:0033014">
    <property type="term" value="P:tetrapyrrole biosynthetic process"/>
    <property type="evidence" value="ECO:0007669"/>
    <property type="project" value="InterPro"/>
</dbReference>
<dbReference type="Gene3D" id="3.40.50.10090">
    <property type="match status" value="2"/>
</dbReference>
<dbReference type="GO" id="GO:0004852">
    <property type="term" value="F:uroporphyrinogen-III synthase activity"/>
    <property type="evidence" value="ECO:0007669"/>
    <property type="project" value="InterPro"/>
</dbReference>
<protein>
    <submittedName>
        <fullName evidence="2">Uroporphyrinogen-III synthase</fullName>
    </submittedName>
</protein>